<sequence>MLLVGFSMLLISSPFIVALLFVVILFLGSLVAGTVDSFLGLVIFVVYVGGALVLFSYCFMLSPLQDSSTSFTIWALPTLCLTIGGPTVDRSSLYEFYWVSSLLVSVGVLLFVVMVCVVALIDLSEGAMRVS</sequence>
<organism evidence="2">
    <name type="scientific">Parasagitta elegans</name>
    <dbReference type="NCBI Taxonomy" id="1562708"/>
    <lineage>
        <taxon>Eukaryota</taxon>
        <taxon>Metazoa</taxon>
        <taxon>Spiralia</taxon>
        <taxon>Gnathifera</taxon>
        <taxon>Chaetognatha</taxon>
        <taxon>Sagittoidea</taxon>
        <taxon>Aphragmophora</taxon>
        <taxon>Ctenodontina</taxon>
        <taxon>Sagittidae</taxon>
        <taxon>Parasagitta</taxon>
    </lineage>
</organism>
<evidence type="ECO:0000313" key="2">
    <source>
        <dbReference type="EMBL" id="AKS04241.1"/>
    </source>
</evidence>
<protein>
    <submittedName>
        <fullName evidence="2">NADH dehydrogenase subunit 6</fullName>
    </submittedName>
</protein>
<dbReference type="EMBL" id="KP899773">
    <property type="protein sequence ID" value="AKS04241.1"/>
    <property type="molecule type" value="Genomic_DNA"/>
</dbReference>
<keyword evidence="2" id="KW-0496">Mitochondrion</keyword>
<feature type="transmembrane region" description="Helical" evidence="1">
    <location>
        <begin position="6"/>
        <end position="31"/>
    </location>
</feature>
<gene>
    <name evidence="2" type="primary">NADH6</name>
</gene>
<keyword evidence="1" id="KW-0812">Transmembrane</keyword>
<reference evidence="2" key="1">
    <citation type="submission" date="2015-03" db="EMBL/GenBank/DDBJ databases">
        <title>Mitochondrial variation in chaetognaths.</title>
        <authorList>
            <person name="Marletaz F."/>
            <person name="Le Parco Y."/>
            <person name="Liu S."/>
            <person name="Peijnenburg K."/>
        </authorList>
    </citation>
    <scope>NUCLEOTIDE SEQUENCE</scope>
    <source>
        <strain evidence="2">SE-S3-18</strain>
    </source>
</reference>
<keyword evidence="1" id="KW-1133">Transmembrane helix</keyword>
<evidence type="ECO:0000256" key="1">
    <source>
        <dbReference type="SAM" id="Phobius"/>
    </source>
</evidence>
<geneLocation type="mitochondrion" evidence="2"/>
<feature type="transmembrane region" description="Helical" evidence="1">
    <location>
        <begin position="38"/>
        <end position="62"/>
    </location>
</feature>
<keyword evidence="1" id="KW-0472">Membrane</keyword>
<accession>A0A141CL45</accession>
<proteinExistence type="predicted"/>
<feature type="transmembrane region" description="Helical" evidence="1">
    <location>
        <begin position="96"/>
        <end position="121"/>
    </location>
</feature>
<name>A0A141CL45_9BILA</name>
<dbReference type="AlphaFoldDB" id="A0A141CL45"/>